<evidence type="ECO:0000256" key="3">
    <source>
        <dbReference type="SAM" id="MobiDB-lite"/>
    </source>
</evidence>
<dbReference type="Pfam" id="PF16399">
    <property type="entry name" value="Aquarius_N_1st"/>
    <property type="match status" value="1"/>
</dbReference>
<evidence type="ECO:0000256" key="4">
    <source>
        <dbReference type="SAM" id="SignalP"/>
    </source>
</evidence>
<dbReference type="Pfam" id="PF21144">
    <property type="entry name" value="Aquarius_N_3rd"/>
    <property type="match status" value="1"/>
</dbReference>
<evidence type="ECO:0000259" key="7">
    <source>
        <dbReference type="Pfam" id="PF16399"/>
    </source>
</evidence>
<dbReference type="InterPro" id="IPR032174">
    <property type="entry name" value="Aquarius_N"/>
</dbReference>
<dbReference type="GO" id="GO:0008380">
    <property type="term" value="P:RNA splicing"/>
    <property type="evidence" value="ECO:0007669"/>
    <property type="project" value="UniProtKB-KW"/>
</dbReference>
<feature type="region of interest" description="Disordered" evidence="3">
    <location>
        <begin position="1345"/>
        <end position="1365"/>
    </location>
</feature>
<feature type="coiled-coil region" evidence="2">
    <location>
        <begin position="489"/>
        <end position="536"/>
    </location>
</feature>
<feature type="domain" description="RNA helicase aquarius insertion" evidence="9">
    <location>
        <begin position="601"/>
        <end position="695"/>
    </location>
</feature>
<dbReference type="FunFam" id="3.40.50.300:FF:002863">
    <property type="entry name" value="Pre-mRNA-splicing factor cwf11"/>
    <property type="match status" value="1"/>
</dbReference>
<dbReference type="SUPFAM" id="SSF52540">
    <property type="entry name" value="P-loop containing nucleoside triphosphate hydrolases"/>
    <property type="match status" value="1"/>
</dbReference>
<dbReference type="CDD" id="cd17935">
    <property type="entry name" value="EEXXQc_AQR"/>
    <property type="match status" value="1"/>
</dbReference>
<dbReference type="EMBL" id="JBJKFK010003001">
    <property type="protein sequence ID" value="KAL3310388.1"/>
    <property type="molecule type" value="Genomic_DNA"/>
</dbReference>
<comment type="subcellular location">
    <subcellularLocation>
        <location evidence="1">Nucleus</location>
    </subcellularLocation>
</comment>
<dbReference type="Pfam" id="PF13087">
    <property type="entry name" value="AAA_12"/>
    <property type="match status" value="1"/>
</dbReference>
<name>A0ABD2PSC5_9PLAT</name>
<dbReference type="InterPro" id="IPR048966">
    <property type="entry name" value="Aquarius_b-barrel"/>
</dbReference>
<dbReference type="Pfam" id="PF21143">
    <property type="entry name" value="Aquarius_N_2nd"/>
    <property type="match status" value="2"/>
</dbReference>
<feature type="domain" description="RNA helicase aquarius N-terminal" evidence="7">
    <location>
        <begin position="6"/>
        <end position="168"/>
    </location>
</feature>
<dbReference type="InterPro" id="IPR045055">
    <property type="entry name" value="DNA2/NAM7-like"/>
</dbReference>
<feature type="domain" description="DNA2/NAM7 helicase helicase" evidence="5">
    <location>
        <begin position="977"/>
        <end position="1061"/>
    </location>
</feature>
<feature type="domain" description="RNA helicase aquarius beta-barrel" evidence="8">
    <location>
        <begin position="387"/>
        <end position="496"/>
    </location>
</feature>
<evidence type="ECO:0000256" key="1">
    <source>
        <dbReference type="PIRNR" id="PIRNR038901"/>
    </source>
</evidence>
<dbReference type="Pfam" id="PF13086">
    <property type="entry name" value="AAA_11"/>
    <property type="match status" value="2"/>
</dbReference>
<evidence type="ECO:0000259" key="5">
    <source>
        <dbReference type="Pfam" id="PF13086"/>
    </source>
</evidence>
<comment type="similarity">
    <text evidence="1">Belongs to the CWF11 family.</text>
</comment>
<dbReference type="CDD" id="cd18808">
    <property type="entry name" value="SF1_C_Upf1"/>
    <property type="match status" value="1"/>
</dbReference>
<evidence type="ECO:0008006" key="12">
    <source>
        <dbReference type="Google" id="ProtNLM"/>
    </source>
</evidence>
<accession>A0ABD2PSC5</accession>
<dbReference type="InterPro" id="IPR026300">
    <property type="entry name" value="CWF11_fam"/>
</dbReference>
<dbReference type="FunFam" id="3.40.50.300:FF:003210">
    <property type="entry name" value="RNA helicase aquarius"/>
    <property type="match status" value="1"/>
</dbReference>
<keyword evidence="2" id="KW-0175">Coiled coil</keyword>
<protein>
    <recommendedName>
        <fullName evidence="12">Intron-binding protein aquarius</fullName>
    </recommendedName>
</protein>
<keyword evidence="1" id="KW-0507">mRNA processing</keyword>
<feature type="domain" description="RNA helicase aquarius beta-barrel" evidence="8">
    <location>
        <begin position="313"/>
        <end position="369"/>
    </location>
</feature>
<dbReference type="Proteomes" id="UP001626550">
    <property type="component" value="Unassembled WGS sequence"/>
</dbReference>
<feature type="domain" description="DNA2/NAM7 helicase-like C-terminal" evidence="6">
    <location>
        <begin position="1071"/>
        <end position="1260"/>
    </location>
</feature>
<evidence type="ECO:0000313" key="10">
    <source>
        <dbReference type="EMBL" id="KAL3310388.1"/>
    </source>
</evidence>
<dbReference type="Gene3D" id="3.40.50.300">
    <property type="entry name" value="P-loop containing nucleotide triphosphate hydrolases"/>
    <property type="match status" value="2"/>
</dbReference>
<dbReference type="InterPro" id="IPR048967">
    <property type="entry name" value="Aquarius_insert"/>
</dbReference>
<sequence length="1365" mass="156735">MQLIFRCLLWFIDLLSMLLTRRFVHVLLDALQLLPQCERLLDRLCESESFVSASVSAAAGSQLGLLVELVRILQLYTNFQIDDATGDSLDDTELDRLHCKRINRLQIQVFTRLKDDFVARDFATSNVASIETRESLAKWLNNFKTQQLYDFAVYFKLIPAGYNLSDAVTEGKQESLPLPFDLEQTKDEPVAKKAKVDDAPSGDDVEGLSKRVFQSCVVDKNMLIKIFLHHFAKRQSHLEEINSISLYPSEELIWDEGRVPMEFYSGEECLALPKLGLQFLTLHDYLLKNFNLFRLETAFEIKQDLEDSVKRLKPWAGEQGQAVFDGWSRMALPIQSFSMIEVAKPALGTKQPARVRADVRVTLVGLREESQNILVSEHFVSEFPIEIVRREWEQLRRHDPVFLLTIRPTRGRNAKHDPKESFPLQYGVVYVRGCEIEGVVDQEGKLIPDEERFGLIPAKGLDAKTYAANSPTWRVRLDAAQYQADQDKLHLEQANVTRLKDHIARAKREARSAEFISRLQNQLAVAEQEVAAAEDIYDTFNVLVRRKPKENNFKAVLETIRDLMNTRSVVPDWLQDLLMGYLDPAEAHYTRQVGHYQTTQNWFDTFLSETHVRAAFPQYQVCMVSERAPGDLSPPFRLEFPELVEDSTAKVEAMMPSDQLSYKEVMESQKKSNDLAQSQRPKLTVFAQKLPTQPPTKLEIKKPGNMVPFTPRQVEAIRSGMQFGLTMVVGPPGTGKTDVAVQIIHNLYHNYPNQRILIVTHSNQALNQLFEKIIALNVDERHLLRLGHGEEGLNTDKDFSRYGRVDYILKKRLQLLKEVMRLSKTLISADLPSAAAIDPEQDVEGFRKQVDKKSLTKEKTEDLQMYSCETAQYFFVQTVLALWEQFIAETNEVYSEHLDPTKEADYDATALRKGFPFTEYFLRDKEPSSQKMDKFLPGKSFLEDMEICRACFRHLHSIFTRLDEFRAFELMRNGVERANYLLVQEAKIVAMTCTHAALRRRDLVQLGFTYDTIIMEEAAQILEIETFIPLLLQNPDISGQNRLKRWIMIGDHNQLPPVVKNQAFNNYSNMGQSLFTRLIKLGVPTVNLDAQGRARPSLSRLYSWRYEKLADLPHVSKLPRFVRSNAGFQYECQIINVEDYMGVGESEPSAFFYQNLAEAEYLVATYMYMRILGYPAERISVLTTYNGQKHLLRDVLEARCAENPLLGMPDKVTTVDRFQGQQNDYILVSLVRTRTVGYLRDIRRLIVALSRARLGLYIFARVAQFSSCQELRPAFDRLLGREPGSSKVTAATKLHLTPWERFSDEEGRQLGEQLPQPATVIEDMTQMTQFVKQLYEERVKELMARLPGAPELNTPMDQDPDDDNE</sequence>
<dbReference type="InterPro" id="IPR041677">
    <property type="entry name" value="DNA2/NAM7_AAA_11"/>
</dbReference>
<gene>
    <name evidence="10" type="ORF">Ciccas_011048</name>
</gene>
<dbReference type="PIRSF" id="PIRSF038901">
    <property type="entry name" value="AQR_cwf11"/>
    <property type="match status" value="1"/>
</dbReference>
<feature type="signal peptide" evidence="4">
    <location>
        <begin position="1"/>
        <end position="20"/>
    </location>
</feature>
<keyword evidence="4" id="KW-0732">Signal</keyword>
<dbReference type="InterPro" id="IPR041679">
    <property type="entry name" value="DNA2/NAM7-like_C"/>
</dbReference>
<evidence type="ECO:0000259" key="8">
    <source>
        <dbReference type="Pfam" id="PF21143"/>
    </source>
</evidence>
<evidence type="ECO:0000313" key="11">
    <source>
        <dbReference type="Proteomes" id="UP001626550"/>
    </source>
</evidence>
<dbReference type="PANTHER" id="PTHR10887">
    <property type="entry name" value="DNA2/NAM7 HELICASE FAMILY"/>
    <property type="match status" value="1"/>
</dbReference>
<keyword evidence="1" id="KW-0539">Nucleus</keyword>
<keyword evidence="1" id="KW-0508">mRNA splicing</keyword>
<comment type="caution">
    <text evidence="10">The sequence shown here is derived from an EMBL/GenBank/DDBJ whole genome shotgun (WGS) entry which is preliminary data.</text>
</comment>
<feature type="domain" description="DNA2/NAM7 helicase helicase" evidence="5">
    <location>
        <begin position="712"/>
        <end position="861"/>
    </location>
</feature>
<organism evidence="10 11">
    <name type="scientific">Cichlidogyrus casuarinus</name>
    <dbReference type="NCBI Taxonomy" id="1844966"/>
    <lineage>
        <taxon>Eukaryota</taxon>
        <taxon>Metazoa</taxon>
        <taxon>Spiralia</taxon>
        <taxon>Lophotrochozoa</taxon>
        <taxon>Platyhelminthes</taxon>
        <taxon>Monogenea</taxon>
        <taxon>Monopisthocotylea</taxon>
        <taxon>Dactylogyridea</taxon>
        <taxon>Ancyrocephalidae</taxon>
        <taxon>Cichlidogyrus</taxon>
    </lineage>
</organism>
<evidence type="ECO:0000259" key="9">
    <source>
        <dbReference type="Pfam" id="PF21144"/>
    </source>
</evidence>
<evidence type="ECO:0000256" key="2">
    <source>
        <dbReference type="SAM" id="Coils"/>
    </source>
</evidence>
<feature type="chain" id="PRO_5044815427" description="Intron-binding protein aquarius" evidence="4">
    <location>
        <begin position="21"/>
        <end position="1365"/>
    </location>
</feature>
<evidence type="ECO:0000259" key="6">
    <source>
        <dbReference type="Pfam" id="PF13087"/>
    </source>
</evidence>
<proteinExistence type="inferred from homology"/>
<dbReference type="PANTHER" id="PTHR10887:SF5">
    <property type="entry name" value="RNA HELICASE AQUARIUS"/>
    <property type="match status" value="1"/>
</dbReference>
<reference evidence="10 11" key="1">
    <citation type="submission" date="2024-11" db="EMBL/GenBank/DDBJ databases">
        <title>Adaptive evolution of stress response genes in parasites aligns with host niche diversity.</title>
        <authorList>
            <person name="Hahn C."/>
            <person name="Resl P."/>
        </authorList>
    </citation>
    <scope>NUCLEOTIDE SEQUENCE [LARGE SCALE GENOMIC DNA]</scope>
    <source>
        <strain evidence="10">EGGRZ-B1_66</strain>
        <tissue evidence="10">Body</tissue>
    </source>
</reference>
<keyword evidence="11" id="KW-1185">Reference proteome</keyword>
<dbReference type="InterPro" id="IPR047187">
    <property type="entry name" value="SF1_C_Upf1"/>
</dbReference>
<dbReference type="GO" id="GO:0005634">
    <property type="term" value="C:nucleus"/>
    <property type="evidence" value="ECO:0007669"/>
    <property type="project" value="UniProtKB-SubCell"/>
</dbReference>
<dbReference type="GO" id="GO:0006397">
    <property type="term" value="P:mRNA processing"/>
    <property type="evidence" value="ECO:0007669"/>
    <property type="project" value="UniProtKB-KW"/>
</dbReference>
<dbReference type="InterPro" id="IPR027417">
    <property type="entry name" value="P-loop_NTPase"/>
</dbReference>